<proteinExistence type="predicted"/>
<dbReference type="OrthoDB" id="7331812at2759"/>
<organism evidence="1">
    <name type="scientific">Lepeophtheirus salmonis</name>
    <name type="common">Salmon louse</name>
    <name type="synonym">Caligus salmonis</name>
    <dbReference type="NCBI Taxonomy" id="72036"/>
    <lineage>
        <taxon>Eukaryota</taxon>
        <taxon>Metazoa</taxon>
        <taxon>Ecdysozoa</taxon>
        <taxon>Arthropoda</taxon>
        <taxon>Crustacea</taxon>
        <taxon>Multicrustacea</taxon>
        <taxon>Hexanauplia</taxon>
        <taxon>Copepoda</taxon>
        <taxon>Siphonostomatoida</taxon>
        <taxon>Caligidae</taxon>
        <taxon>Lepeophtheirus</taxon>
    </lineage>
</organism>
<reference evidence="1" key="1">
    <citation type="submission" date="2014-05" db="EMBL/GenBank/DDBJ databases">
        <authorList>
            <person name="Chronopoulou M."/>
        </authorList>
    </citation>
    <scope>NUCLEOTIDE SEQUENCE</scope>
    <source>
        <tissue evidence="1">Whole organism</tissue>
    </source>
</reference>
<name>A0A0K2VIG3_LEPSM</name>
<evidence type="ECO:0000313" key="1">
    <source>
        <dbReference type="EMBL" id="CDW50135.1"/>
    </source>
</evidence>
<dbReference type="AlphaFoldDB" id="A0A0K2VIG3"/>
<protein>
    <submittedName>
        <fullName evidence="1">Uncharacterized protein</fullName>
    </submittedName>
</protein>
<sequence>MFSKNRIITRFKACLCYDLLSQYTVFPVYAMTCYPNTRYSQYFAFPQINLMLQPFWISVCRRKDPINIKNDKICDSILHPTDLSGISKLSFLTLKAGRN</sequence>
<accession>A0A0K2VIG3</accession>
<dbReference type="EMBL" id="HACA01032774">
    <property type="protein sequence ID" value="CDW50135.1"/>
    <property type="molecule type" value="Transcribed_RNA"/>
</dbReference>